<sequence length="114" mass="13104">MRSTLLRFASAARTSTSQAPPSKSRLRKPAPLSLDHFIQRQRVIHLYRDILRSIYRHMLPPQRDESVAYAKGEFARNRDITEIERIRYLISTGKAEWDGLRRGVEGMGPVKAKG</sequence>
<evidence type="ECO:0000256" key="4">
    <source>
        <dbReference type="ARBA" id="ARBA00023128"/>
    </source>
</evidence>
<evidence type="ECO:0000313" key="9">
    <source>
        <dbReference type="EMBL" id="EXJ65232.1"/>
    </source>
</evidence>
<evidence type="ECO:0000313" key="10">
    <source>
        <dbReference type="Proteomes" id="UP000019473"/>
    </source>
</evidence>
<reference evidence="9 10" key="1">
    <citation type="submission" date="2013-03" db="EMBL/GenBank/DDBJ databases">
        <title>The Genome Sequence of Cladophialophora yegresii CBS 114405.</title>
        <authorList>
            <consortium name="The Broad Institute Genomics Platform"/>
            <person name="Cuomo C."/>
            <person name="de Hoog S."/>
            <person name="Gorbushina A."/>
            <person name="Walker B."/>
            <person name="Young S.K."/>
            <person name="Zeng Q."/>
            <person name="Gargeya S."/>
            <person name="Fitzgerald M."/>
            <person name="Haas B."/>
            <person name="Abouelleil A."/>
            <person name="Allen A.W."/>
            <person name="Alvarado L."/>
            <person name="Arachchi H.M."/>
            <person name="Berlin A.M."/>
            <person name="Chapman S.B."/>
            <person name="Gainer-Dewar J."/>
            <person name="Goldberg J."/>
            <person name="Griggs A."/>
            <person name="Gujja S."/>
            <person name="Hansen M."/>
            <person name="Howarth C."/>
            <person name="Imamovic A."/>
            <person name="Ireland A."/>
            <person name="Larimer J."/>
            <person name="McCowan C."/>
            <person name="Murphy C."/>
            <person name="Pearson M."/>
            <person name="Poon T.W."/>
            <person name="Priest M."/>
            <person name="Roberts A."/>
            <person name="Saif S."/>
            <person name="Shea T."/>
            <person name="Sisk P."/>
            <person name="Sykes S."/>
            <person name="Wortman J."/>
            <person name="Nusbaum C."/>
            <person name="Birren B."/>
        </authorList>
    </citation>
    <scope>NUCLEOTIDE SEQUENCE [LARGE SCALE GENOMIC DNA]</scope>
    <source>
        <strain evidence="9 10">CBS 114405</strain>
    </source>
</reference>
<comment type="similarity">
    <text evidence="2">Belongs to the complex I LYR family.</text>
</comment>
<protein>
    <recommendedName>
        <fullName evidence="5">LYR motif-containing protein 2</fullName>
    </recommendedName>
</protein>
<feature type="domain" description="Complex 1 LYR protein" evidence="8">
    <location>
        <begin position="41"/>
        <end position="97"/>
    </location>
</feature>
<keyword evidence="10" id="KW-1185">Reference proteome</keyword>
<dbReference type="RefSeq" id="XP_007753799.1">
    <property type="nucleotide sequence ID" value="XM_007755609.1"/>
</dbReference>
<feature type="non-terminal residue" evidence="9">
    <location>
        <position position="114"/>
    </location>
</feature>
<dbReference type="AlphaFoldDB" id="W9WAU5"/>
<evidence type="ECO:0000256" key="1">
    <source>
        <dbReference type="ARBA" id="ARBA00004173"/>
    </source>
</evidence>
<dbReference type="Pfam" id="PF05347">
    <property type="entry name" value="Complex1_LYR"/>
    <property type="match status" value="1"/>
</dbReference>
<gene>
    <name evidence="9" type="ORF">A1O7_01573</name>
</gene>
<name>W9WAU5_9EURO</name>
<dbReference type="EMBL" id="AMGW01000001">
    <property type="protein sequence ID" value="EXJ65232.1"/>
    <property type="molecule type" value="Genomic_DNA"/>
</dbReference>
<dbReference type="OrthoDB" id="74240at2759"/>
<comment type="subcellular location">
    <subcellularLocation>
        <location evidence="1">Mitochondrion</location>
    </subcellularLocation>
</comment>
<dbReference type="InterPro" id="IPR045293">
    <property type="entry name" value="Complex1_LYR_LYRM2"/>
</dbReference>
<feature type="compositionally biased region" description="Polar residues" evidence="7">
    <location>
        <begin position="12"/>
        <end position="21"/>
    </location>
</feature>
<organism evidence="9 10">
    <name type="scientific">Cladophialophora yegresii CBS 114405</name>
    <dbReference type="NCBI Taxonomy" id="1182544"/>
    <lineage>
        <taxon>Eukaryota</taxon>
        <taxon>Fungi</taxon>
        <taxon>Dikarya</taxon>
        <taxon>Ascomycota</taxon>
        <taxon>Pezizomycotina</taxon>
        <taxon>Eurotiomycetes</taxon>
        <taxon>Chaetothyriomycetidae</taxon>
        <taxon>Chaetothyriales</taxon>
        <taxon>Herpotrichiellaceae</taxon>
        <taxon>Cladophialophora</taxon>
    </lineage>
</organism>
<evidence type="ECO:0000256" key="3">
    <source>
        <dbReference type="ARBA" id="ARBA00022946"/>
    </source>
</evidence>
<dbReference type="eggNOG" id="ENOG502SAMX">
    <property type="taxonomic scope" value="Eukaryota"/>
</dbReference>
<evidence type="ECO:0000256" key="6">
    <source>
        <dbReference type="ARBA" id="ARBA00044735"/>
    </source>
</evidence>
<feature type="region of interest" description="Disordered" evidence="7">
    <location>
        <begin position="1"/>
        <end position="30"/>
    </location>
</feature>
<keyword evidence="4" id="KW-0496">Mitochondrion</keyword>
<dbReference type="GO" id="GO:0005739">
    <property type="term" value="C:mitochondrion"/>
    <property type="evidence" value="ECO:0007669"/>
    <property type="project" value="UniProtKB-SubCell"/>
</dbReference>
<accession>W9WAU5</accession>
<dbReference type="HOGENOM" id="CLU_151409_0_0_1"/>
<dbReference type="InterPro" id="IPR008011">
    <property type="entry name" value="Complex1_LYR_dom"/>
</dbReference>
<dbReference type="VEuPathDB" id="FungiDB:A1O7_01573"/>
<proteinExistence type="inferred from homology"/>
<dbReference type="GeneID" id="19176184"/>
<dbReference type="CDD" id="cd20262">
    <property type="entry name" value="Complex1_LYR_LYRM2"/>
    <property type="match status" value="1"/>
</dbReference>
<keyword evidence="3" id="KW-0809">Transit peptide</keyword>
<evidence type="ECO:0000256" key="7">
    <source>
        <dbReference type="SAM" id="MobiDB-lite"/>
    </source>
</evidence>
<comment type="function">
    <text evidence="6">Involved in efficient integration of the N-module into mitochondrial respiratory chain complex I.</text>
</comment>
<comment type="caution">
    <text evidence="9">The sequence shown here is derived from an EMBL/GenBank/DDBJ whole genome shotgun (WGS) entry which is preliminary data.</text>
</comment>
<evidence type="ECO:0000256" key="2">
    <source>
        <dbReference type="ARBA" id="ARBA00009508"/>
    </source>
</evidence>
<evidence type="ECO:0000256" key="5">
    <source>
        <dbReference type="ARBA" id="ARBA00026235"/>
    </source>
</evidence>
<dbReference type="PANTHER" id="PTHR13675:SF0">
    <property type="entry name" value="LYR MOTIF-CONTAINING PROTEIN 2"/>
    <property type="match status" value="1"/>
</dbReference>
<evidence type="ECO:0000259" key="8">
    <source>
        <dbReference type="Pfam" id="PF05347"/>
    </source>
</evidence>
<dbReference type="Proteomes" id="UP000019473">
    <property type="component" value="Unassembled WGS sequence"/>
</dbReference>
<dbReference type="STRING" id="1182544.W9WAU5"/>
<dbReference type="PANTHER" id="PTHR13675">
    <property type="entry name" value="LYR MOTIF-CONTAINING PROTEIN 2"/>
    <property type="match status" value="1"/>
</dbReference>